<comment type="caution">
    <text evidence="2">The sequence shown here is derived from an EMBL/GenBank/DDBJ whole genome shotgun (WGS) entry which is preliminary data.</text>
</comment>
<dbReference type="AlphaFoldDB" id="A0A5D3ATY2"/>
<dbReference type="Proteomes" id="UP000322245">
    <property type="component" value="Unassembled WGS sequence"/>
</dbReference>
<sequence>MPRFLFSADTLDDAPVEFHEILERHFLRSPIVADQGKSSVGASPDVAEKRSGRPTVAQKEDVQDIHMSVVFYVITIVSVLTLSQTSTFTSSADAPLEQIMYLLSDRPSIDQADKQHLVGQYLKISGYFRGMSSPSKLIEDYYRS</sequence>
<dbReference type="EMBL" id="NIDF01000086">
    <property type="protein sequence ID" value="TYJ53530.1"/>
    <property type="molecule type" value="Genomic_DNA"/>
</dbReference>
<evidence type="ECO:0000313" key="3">
    <source>
        <dbReference type="Proteomes" id="UP000322245"/>
    </source>
</evidence>
<gene>
    <name evidence="2" type="ORF">B9479_005861</name>
</gene>
<keyword evidence="3" id="KW-1185">Reference proteome</keyword>
<organism evidence="2 3">
    <name type="scientific">Cryptococcus floricola</name>
    <dbReference type="NCBI Taxonomy" id="2591691"/>
    <lineage>
        <taxon>Eukaryota</taxon>
        <taxon>Fungi</taxon>
        <taxon>Dikarya</taxon>
        <taxon>Basidiomycota</taxon>
        <taxon>Agaricomycotina</taxon>
        <taxon>Tremellomycetes</taxon>
        <taxon>Tremellales</taxon>
        <taxon>Cryptococcaceae</taxon>
        <taxon>Cryptococcus</taxon>
    </lineage>
</organism>
<reference evidence="2 3" key="1">
    <citation type="submission" date="2017-05" db="EMBL/GenBank/DDBJ databases">
        <title>The Genome Sequence of Tsuchiyaea wingfieldii DSM 27421.</title>
        <authorList>
            <person name="Cuomo C."/>
            <person name="Passer A."/>
            <person name="Billmyre B."/>
            <person name="Heitman J."/>
        </authorList>
    </citation>
    <scope>NUCLEOTIDE SEQUENCE [LARGE SCALE GENOMIC DNA]</scope>
    <source>
        <strain evidence="2 3">DSM 27421</strain>
    </source>
</reference>
<protein>
    <submittedName>
        <fullName evidence="2">Uncharacterized protein</fullName>
    </submittedName>
</protein>
<accession>A0A5D3ATY2</accession>
<feature type="region of interest" description="Disordered" evidence="1">
    <location>
        <begin position="36"/>
        <end position="58"/>
    </location>
</feature>
<name>A0A5D3ATY2_9TREE</name>
<proteinExistence type="predicted"/>
<evidence type="ECO:0000313" key="2">
    <source>
        <dbReference type="EMBL" id="TYJ53530.1"/>
    </source>
</evidence>
<evidence type="ECO:0000256" key="1">
    <source>
        <dbReference type="SAM" id="MobiDB-lite"/>
    </source>
</evidence>